<evidence type="ECO:0000256" key="1">
    <source>
        <dbReference type="ARBA" id="ARBA00001974"/>
    </source>
</evidence>
<evidence type="ECO:0000256" key="2">
    <source>
        <dbReference type="ARBA" id="ARBA00010139"/>
    </source>
</evidence>
<dbReference type="Gene3D" id="3.50.50.60">
    <property type="entry name" value="FAD/NAD(P)-binding domain"/>
    <property type="match status" value="2"/>
</dbReference>
<comment type="similarity">
    <text evidence="2">Belongs to the FAD-binding monooxygenase family.</text>
</comment>
<comment type="caution">
    <text evidence="7">The sequence shown here is derived from an EMBL/GenBank/DDBJ whole genome shotgun (WGS) entry which is preliminary data.</text>
</comment>
<evidence type="ECO:0000256" key="6">
    <source>
        <dbReference type="ARBA" id="ARBA00023002"/>
    </source>
</evidence>
<keyword evidence="5" id="KW-0521">NADP</keyword>
<gene>
    <name evidence="7" type="ORF">B2J93_5801</name>
</gene>
<evidence type="ECO:0000256" key="4">
    <source>
        <dbReference type="ARBA" id="ARBA00022827"/>
    </source>
</evidence>
<dbReference type="OrthoDB" id="66881at2759"/>
<dbReference type="GO" id="GO:0016491">
    <property type="term" value="F:oxidoreductase activity"/>
    <property type="evidence" value="ECO:0007669"/>
    <property type="project" value="UniProtKB-KW"/>
</dbReference>
<organism evidence="7 8">
    <name type="scientific">Diplocarpon coronariae</name>
    <dbReference type="NCBI Taxonomy" id="2795749"/>
    <lineage>
        <taxon>Eukaryota</taxon>
        <taxon>Fungi</taxon>
        <taxon>Dikarya</taxon>
        <taxon>Ascomycota</taxon>
        <taxon>Pezizomycotina</taxon>
        <taxon>Leotiomycetes</taxon>
        <taxon>Helotiales</taxon>
        <taxon>Drepanopezizaceae</taxon>
        <taxon>Diplocarpon</taxon>
    </lineage>
</organism>
<dbReference type="AlphaFoldDB" id="A0A218YVY5"/>
<dbReference type="SUPFAM" id="SSF51905">
    <property type="entry name" value="FAD/NAD(P)-binding domain"/>
    <property type="match status" value="1"/>
</dbReference>
<keyword evidence="4" id="KW-0274">FAD</keyword>
<dbReference type="PANTHER" id="PTHR43098:SF2">
    <property type="entry name" value="FAD-BINDING MONOOXYGENASE AUSB-RELATED"/>
    <property type="match status" value="1"/>
</dbReference>
<evidence type="ECO:0000313" key="7">
    <source>
        <dbReference type="EMBL" id="OWO98644.1"/>
    </source>
</evidence>
<keyword evidence="6" id="KW-0560">Oxidoreductase</keyword>
<evidence type="ECO:0008006" key="9">
    <source>
        <dbReference type="Google" id="ProtNLM"/>
    </source>
</evidence>
<dbReference type="STRING" id="503106.A0A218YVY5"/>
<evidence type="ECO:0000256" key="3">
    <source>
        <dbReference type="ARBA" id="ARBA00022630"/>
    </source>
</evidence>
<dbReference type="PANTHER" id="PTHR43098">
    <property type="entry name" value="L-ORNITHINE N(5)-MONOOXYGENASE-RELATED"/>
    <property type="match status" value="1"/>
</dbReference>
<dbReference type="InParanoid" id="A0A218YVY5"/>
<dbReference type="InterPro" id="IPR050775">
    <property type="entry name" value="FAD-binding_Monooxygenases"/>
</dbReference>
<dbReference type="InterPro" id="IPR036188">
    <property type="entry name" value="FAD/NAD-bd_sf"/>
</dbReference>
<comment type="cofactor">
    <cofactor evidence="1">
        <name>FAD</name>
        <dbReference type="ChEBI" id="CHEBI:57692"/>
    </cofactor>
</comment>
<dbReference type="Proteomes" id="UP000242519">
    <property type="component" value="Unassembled WGS sequence"/>
</dbReference>
<proteinExistence type="inferred from homology"/>
<keyword evidence="8" id="KW-1185">Reference proteome</keyword>
<reference evidence="7 8" key="1">
    <citation type="submission" date="2017-04" db="EMBL/GenBank/DDBJ databases">
        <title>Draft genome sequence of Marssonina coronaria NL1: causal agent of apple blotch.</title>
        <authorList>
            <person name="Cheng Q."/>
        </authorList>
    </citation>
    <scope>NUCLEOTIDE SEQUENCE [LARGE SCALE GENOMIC DNA]</scope>
    <source>
        <strain evidence="7 8">NL1</strain>
    </source>
</reference>
<protein>
    <recommendedName>
        <fullName evidence="9">FAD/NAD(P)-binding domain-containing protein</fullName>
    </recommendedName>
</protein>
<sequence length="652" mass="71243">MAITILERYKQERERRLHDKGLAQYLDKSRSANYILHKDPWIAEGTPIQRPVPDGGHVKIAIFGAGFGGLCAAARALLGGSAASASDILIVDQAGGFGGTWWHNRYPGLMCDVESYLYLPLLEETGYMPKRKYSSGEEIRQYSDVLARMFGLHERAMFQTSGKACTWDAEAKNWKCEVSAKPKGQAEFPVNFTANYVILCSGGFTEPKVPDILGLAEFRGKMLHTGRWNYDITGGSAADPVLSDLKGKRVAIIGTGATSIQAVPATAKYAGELYVFQRTASAVDFRGNRDTDPEEWKTKIATKKGWQAERAVNFQSFTEGRENLPEEDLVSDGMSKMPTLSGAWGSPAVVKPEDIASYLSMMNELDAVRSDRVRQRALDVVKDPETAKHGILDGVNAPVVPTAYHDDYLETFNQSHVHLVDTAPRGVEALTASGICHAGKEYPIDVIIWSTGYGSPLTESLAGKAGITVIGKDGINMEESFKEGKLTTLHGLIARNFPNLFYPGFSQTGFETIALGDMQPETLNFQNIGLIPLKAGVGVNQTQRLDEQGLNIAFTIREAERQTGQKAVIEPTNGACEDWASQTAAKAHLLYTMRGCTPSYFNAEGATDKMTPEQQAGAARLAIWGQGYLSYAKILGDWRARGKLDDFEISPA</sequence>
<evidence type="ECO:0000313" key="8">
    <source>
        <dbReference type="Proteomes" id="UP000242519"/>
    </source>
</evidence>
<keyword evidence="3" id="KW-0285">Flavoprotein</keyword>
<evidence type="ECO:0000256" key="5">
    <source>
        <dbReference type="ARBA" id="ARBA00022857"/>
    </source>
</evidence>
<name>A0A218YVY5_9HELO</name>
<accession>A0A218YVY5</accession>
<dbReference type="EMBL" id="MZNU01000384">
    <property type="protein sequence ID" value="OWO98644.1"/>
    <property type="molecule type" value="Genomic_DNA"/>
</dbReference>